<keyword evidence="2" id="KW-1133">Transmembrane helix</keyword>
<evidence type="ECO:0000256" key="2">
    <source>
        <dbReference type="SAM" id="Phobius"/>
    </source>
</evidence>
<evidence type="ECO:0000313" key="3">
    <source>
        <dbReference type="EMBL" id="TCO64576.1"/>
    </source>
</evidence>
<name>A0A4R2K442_9PSEU</name>
<sequence length="312" mass="33474">MAWQDDLSRLDEELSAGRIHSDEYRRRRDELLAAASSNPAVTRARRQPSVVPGPTSDDADVTQQVEMPDPRQQPNAWVAVPAQPVIEQPPINSLVPKSAPMHGAEVFGLTNFGPARRRTWPRFVIAIVVLALIGAGIWLFVLRKDGPADSAPPAAPQFTLDRLPNPTDSPLSTSGVLTVDQAQIYNLIKPDEAQYLLAGGTQKIFYRQVVSGTMSTQIFYFMVAPGGSGTPLAKRIVDRGTKLGMATVPGLPAGVTGLKSLAANAGIFEAAYPTDQGAVRIVIGQTGEPAEKTLTDKLKQTVTAVSSSLPYR</sequence>
<evidence type="ECO:0000256" key="1">
    <source>
        <dbReference type="SAM" id="MobiDB-lite"/>
    </source>
</evidence>
<gene>
    <name evidence="3" type="ORF">EV192_101353</name>
</gene>
<dbReference type="EMBL" id="SLWS01000001">
    <property type="protein sequence ID" value="TCO64576.1"/>
    <property type="molecule type" value="Genomic_DNA"/>
</dbReference>
<feature type="transmembrane region" description="Helical" evidence="2">
    <location>
        <begin position="123"/>
        <end position="142"/>
    </location>
</feature>
<proteinExistence type="predicted"/>
<organism evidence="3 4">
    <name type="scientific">Actinocrispum wychmicini</name>
    <dbReference type="NCBI Taxonomy" id="1213861"/>
    <lineage>
        <taxon>Bacteria</taxon>
        <taxon>Bacillati</taxon>
        <taxon>Actinomycetota</taxon>
        <taxon>Actinomycetes</taxon>
        <taxon>Pseudonocardiales</taxon>
        <taxon>Pseudonocardiaceae</taxon>
        <taxon>Actinocrispum</taxon>
    </lineage>
</organism>
<dbReference type="RefSeq" id="WP_132110418.1">
    <property type="nucleotide sequence ID" value="NZ_SLWS01000001.1"/>
</dbReference>
<keyword evidence="2" id="KW-0472">Membrane</keyword>
<protein>
    <submittedName>
        <fullName evidence="3">Uncharacterized protein</fullName>
    </submittedName>
</protein>
<evidence type="ECO:0000313" key="4">
    <source>
        <dbReference type="Proteomes" id="UP000295680"/>
    </source>
</evidence>
<reference evidence="3 4" key="1">
    <citation type="submission" date="2019-03" db="EMBL/GenBank/DDBJ databases">
        <title>Genomic Encyclopedia of Type Strains, Phase IV (KMG-IV): sequencing the most valuable type-strain genomes for metagenomic binning, comparative biology and taxonomic classification.</title>
        <authorList>
            <person name="Goeker M."/>
        </authorList>
    </citation>
    <scope>NUCLEOTIDE SEQUENCE [LARGE SCALE GENOMIC DNA]</scope>
    <source>
        <strain evidence="3 4">DSM 45934</strain>
    </source>
</reference>
<comment type="caution">
    <text evidence="3">The sequence shown here is derived from an EMBL/GenBank/DDBJ whole genome shotgun (WGS) entry which is preliminary data.</text>
</comment>
<feature type="compositionally biased region" description="Basic and acidic residues" evidence="1">
    <location>
        <begin position="1"/>
        <end position="12"/>
    </location>
</feature>
<keyword evidence="2" id="KW-0812">Transmembrane</keyword>
<feature type="region of interest" description="Disordered" evidence="1">
    <location>
        <begin position="35"/>
        <end position="61"/>
    </location>
</feature>
<keyword evidence="4" id="KW-1185">Reference proteome</keyword>
<feature type="region of interest" description="Disordered" evidence="1">
    <location>
        <begin position="1"/>
        <end position="22"/>
    </location>
</feature>
<dbReference type="OrthoDB" id="3610689at2"/>
<dbReference type="AlphaFoldDB" id="A0A4R2K442"/>
<accession>A0A4R2K442</accession>
<dbReference type="Proteomes" id="UP000295680">
    <property type="component" value="Unassembled WGS sequence"/>
</dbReference>